<gene>
    <name evidence="1" type="ORF">GCM10010218_43680</name>
</gene>
<dbReference type="AlphaFoldDB" id="A0A919B6M2"/>
<organism evidence="1 2">
    <name type="scientific">Streptomyces mashuensis</name>
    <dbReference type="NCBI Taxonomy" id="33904"/>
    <lineage>
        <taxon>Bacteria</taxon>
        <taxon>Bacillati</taxon>
        <taxon>Actinomycetota</taxon>
        <taxon>Actinomycetes</taxon>
        <taxon>Kitasatosporales</taxon>
        <taxon>Streptomycetaceae</taxon>
        <taxon>Streptomyces</taxon>
    </lineage>
</organism>
<proteinExistence type="predicted"/>
<evidence type="ECO:0000313" key="1">
    <source>
        <dbReference type="EMBL" id="GHF57552.1"/>
    </source>
</evidence>
<evidence type="ECO:0000313" key="2">
    <source>
        <dbReference type="Proteomes" id="UP000638313"/>
    </source>
</evidence>
<name>A0A919B6M2_9ACTN</name>
<reference evidence="1" key="2">
    <citation type="submission" date="2020-09" db="EMBL/GenBank/DDBJ databases">
        <authorList>
            <person name="Sun Q."/>
            <person name="Ohkuma M."/>
        </authorList>
    </citation>
    <scope>NUCLEOTIDE SEQUENCE</scope>
    <source>
        <strain evidence="1">JCM 4059</strain>
    </source>
</reference>
<accession>A0A919B6M2</accession>
<reference evidence="1" key="1">
    <citation type="journal article" date="2014" name="Int. J. Syst. Evol. Microbiol.">
        <title>Complete genome sequence of Corynebacterium casei LMG S-19264T (=DSM 44701T), isolated from a smear-ripened cheese.</title>
        <authorList>
            <consortium name="US DOE Joint Genome Institute (JGI-PGF)"/>
            <person name="Walter F."/>
            <person name="Albersmeier A."/>
            <person name="Kalinowski J."/>
            <person name="Ruckert C."/>
        </authorList>
    </citation>
    <scope>NUCLEOTIDE SEQUENCE</scope>
    <source>
        <strain evidence="1">JCM 4059</strain>
    </source>
</reference>
<protein>
    <submittedName>
        <fullName evidence="1">Uncharacterized protein</fullName>
    </submittedName>
</protein>
<comment type="caution">
    <text evidence="1">The sequence shown here is derived from an EMBL/GenBank/DDBJ whole genome shotgun (WGS) entry which is preliminary data.</text>
</comment>
<dbReference type="EMBL" id="BNBD01000009">
    <property type="protein sequence ID" value="GHF57552.1"/>
    <property type="molecule type" value="Genomic_DNA"/>
</dbReference>
<dbReference type="Proteomes" id="UP000638313">
    <property type="component" value="Unassembled WGS sequence"/>
</dbReference>
<keyword evidence="2" id="KW-1185">Reference proteome</keyword>
<sequence length="133" mass="15092">MPVSEVPRRVCTYPRVRNNVQRLPHITPPTFPTTPTSPPTCEGPVFVFRLVLRRARRGVRRLVARRGSAGPGARELFAERVRGDLAADLPDEDLGQDLDDCLDRYVLGSKPRCEEVEYLELVQDAIDRIERGR</sequence>